<proteinExistence type="predicted"/>
<evidence type="ECO:0000313" key="2">
    <source>
        <dbReference type="Proteomes" id="UP000887577"/>
    </source>
</evidence>
<feature type="region of interest" description="Disordered" evidence="1">
    <location>
        <begin position="1"/>
        <end position="21"/>
    </location>
</feature>
<keyword evidence="2" id="KW-1185">Reference proteome</keyword>
<dbReference type="Proteomes" id="UP000887577">
    <property type="component" value="Unplaced"/>
</dbReference>
<dbReference type="WBParaSite" id="PSU_v2.g14669.t1">
    <property type="protein sequence ID" value="PSU_v2.g14669.t1"/>
    <property type="gene ID" value="PSU_v2.g14669"/>
</dbReference>
<evidence type="ECO:0000256" key="1">
    <source>
        <dbReference type="SAM" id="MobiDB-lite"/>
    </source>
</evidence>
<protein>
    <submittedName>
        <fullName evidence="3">Uncharacterized protein</fullName>
    </submittedName>
</protein>
<reference evidence="3" key="1">
    <citation type="submission" date="2022-11" db="UniProtKB">
        <authorList>
            <consortium name="WormBaseParasite"/>
        </authorList>
    </citation>
    <scope>IDENTIFICATION</scope>
</reference>
<evidence type="ECO:0000313" key="3">
    <source>
        <dbReference type="WBParaSite" id="PSU_v2.g14669.t1"/>
    </source>
</evidence>
<feature type="region of interest" description="Disordered" evidence="1">
    <location>
        <begin position="86"/>
        <end position="109"/>
    </location>
</feature>
<accession>A0A914Y3A6</accession>
<organism evidence="2 3">
    <name type="scientific">Panagrolaimus superbus</name>
    <dbReference type="NCBI Taxonomy" id="310955"/>
    <lineage>
        <taxon>Eukaryota</taxon>
        <taxon>Metazoa</taxon>
        <taxon>Ecdysozoa</taxon>
        <taxon>Nematoda</taxon>
        <taxon>Chromadorea</taxon>
        <taxon>Rhabditida</taxon>
        <taxon>Tylenchina</taxon>
        <taxon>Panagrolaimomorpha</taxon>
        <taxon>Panagrolaimoidea</taxon>
        <taxon>Panagrolaimidae</taxon>
        <taxon>Panagrolaimus</taxon>
    </lineage>
</organism>
<dbReference type="AlphaFoldDB" id="A0A914Y3A6"/>
<sequence>MANRFHLPPNSSKFRLKVSTPEPQLCKSETDVRRLLNTRRKTDAILNPPPSYEQAVSKSRKTLIERLRRCHSEEKLEQVPEHIVQERKRAPRGIAPIDDFPSQDDETSDQQIRFNPNAGFEAFYDSCVFSVPAENWGQWPMAPKRQKRALF</sequence>
<name>A0A914Y3A6_9BILA</name>